<dbReference type="Proteomes" id="UP000466442">
    <property type="component" value="Unassembled WGS sequence"/>
</dbReference>
<evidence type="ECO:0000313" key="1">
    <source>
        <dbReference type="EMBL" id="KAF6199462.1"/>
    </source>
</evidence>
<proteinExistence type="predicted"/>
<name>A0A8S9WRU5_APOLU</name>
<reference evidence="1" key="1">
    <citation type="journal article" date="2021" name="Mol. Ecol. Resour.">
        <title>Apolygus lucorum genome provides insights into omnivorousness and mesophyll feeding.</title>
        <authorList>
            <person name="Liu Y."/>
            <person name="Liu H."/>
            <person name="Wang H."/>
            <person name="Huang T."/>
            <person name="Liu B."/>
            <person name="Yang B."/>
            <person name="Yin L."/>
            <person name="Li B."/>
            <person name="Zhang Y."/>
            <person name="Zhang S."/>
            <person name="Jiang F."/>
            <person name="Zhang X."/>
            <person name="Ren Y."/>
            <person name="Wang B."/>
            <person name="Wang S."/>
            <person name="Lu Y."/>
            <person name="Wu K."/>
            <person name="Fan W."/>
            <person name="Wang G."/>
        </authorList>
    </citation>
    <scope>NUCLEOTIDE SEQUENCE</scope>
    <source>
        <strain evidence="1">12Hb</strain>
    </source>
</reference>
<accession>A0A8S9WRU5</accession>
<protein>
    <submittedName>
        <fullName evidence="1">Uncharacterized protein</fullName>
    </submittedName>
</protein>
<dbReference type="AlphaFoldDB" id="A0A8S9WRU5"/>
<dbReference type="EMBL" id="WIXP02000015">
    <property type="protein sequence ID" value="KAF6199462.1"/>
    <property type="molecule type" value="Genomic_DNA"/>
</dbReference>
<organism evidence="1 2">
    <name type="scientific">Apolygus lucorum</name>
    <name type="common">Small green plant bug</name>
    <name type="synonym">Lygocoris lucorum</name>
    <dbReference type="NCBI Taxonomy" id="248454"/>
    <lineage>
        <taxon>Eukaryota</taxon>
        <taxon>Metazoa</taxon>
        <taxon>Ecdysozoa</taxon>
        <taxon>Arthropoda</taxon>
        <taxon>Hexapoda</taxon>
        <taxon>Insecta</taxon>
        <taxon>Pterygota</taxon>
        <taxon>Neoptera</taxon>
        <taxon>Paraneoptera</taxon>
        <taxon>Hemiptera</taxon>
        <taxon>Heteroptera</taxon>
        <taxon>Panheteroptera</taxon>
        <taxon>Cimicomorpha</taxon>
        <taxon>Miridae</taxon>
        <taxon>Mirini</taxon>
        <taxon>Apolygus</taxon>
    </lineage>
</organism>
<sequence>MTAFDHKPPVLCGTTDSTRTLCLSCSAGRDSAIRFNFTHLLTQKKSRPSPLRLESRKLSPRLPHPGFLIRGGEAFSYLVSEGMTVKDTESGARTQNMRGRLANFEMEF</sequence>
<evidence type="ECO:0000313" key="2">
    <source>
        <dbReference type="Proteomes" id="UP000466442"/>
    </source>
</evidence>
<gene>
    <name evidence="1" type="ORF">GE061_007488</name>
</gene>
<comment type="caution">
    <text evidence="1">The sequence shown here is derived from an EMBL/GenBank/DDBJ whole genome shotgun (WGS) entry which is preliminary data.</text>
</comment>
<keyword evidence="2" id="KW-1185">Reference proteome</keyword>